<reference evidence="1 2" key="1">
    <citation type="submission" date="2020-04" db="EMBL/GenBank/DDBJ databases">
        <title>Sphingobium sp. AR-3-1 isolated from Arctic soil.</title>
        <authorList>
            <person name="Dahal R.H."/>
            <person name="Chaudhary D.K."/>
        </authorList>
    </citation>
    <scope>NUCLEOTIDE SEQUENCE [LARGE SCALE GENOMIC DNA]</scope>
    <source>
        <strain evidence="1 2">AR-3-1</strain>
    </source>
</reference>
<dbReference type="EMBL" id="JABBFV010000004">
    <property type="protein sequence ID" value="NML09981.1"/>
    <property type="molecule type" value="Genomic_DNA"/>
</dbReference>
<dbReference type="RefSeq" id="WP_169571971.1">
    <property type="nucleotide sequence ID" value="NZ_JABBFV010000004.1"/>
</dbReference>
<dbReference type="SUPFAM" id="SSF52833">
    <property type="entry name" value="Thioredoxin-like"/>
    <property type="match status" value="1"/>
</dbReference>
<organism evidence="1 2">
    <name type="scientific">Sphingobium psychrophilum</name>
    <dbReference type="NCBI Taxonomy" id="2728834"/>
    <lineage>
        <taxon>Bacteria</taxon>
        <taxon>Pseudomonadati</taxon>
        <taxon>Pseudomonadota</taxon>
        <taxon>Alphaproteobacteria</taxon>
        <taxon>Sphingomonadales</taxon>
        <taxon>Sphingomonadaceae</taxon>
        <taxon>Sphingobium</taxon>
    </lineage>
</organism>
<sequence length="193" mass="20814">MLIASLFLLWIIVILLVVAVVALARQLRQLQDRGTPIAQRAGLPGPGGAAPVVSAPTLAGDMLTIGGPSADGRALLLLFIRPDCAASRAAIRDALALTDRKRLRLLFLGEGRAEDYGDMLRQHHIRDTDVILSAEVMRDFRSGDRPSAALIDARGRLLARGVVEAREQLDALLVHVQPRPIERENGDAIALLS</sequence>
<protein>
    <submittedName>
        <fullName evidence="1">Methylamine utilization protein MauD</fullName>
    </submittedName>
</protein>
<comment type="caution">
    <text evidence="1">The sequence shown here is derived from an EMBL/GenBank/DDBJ whole genome shotgun (WGS) entry which is preliminary data.</text>
</comment>
<gene>
    <name evidence="1" type="ORF">HHL08_07420</name>
</gene>
<dbReference type="AlphaFoldDB" id="A0A7X9WU55"/>
<evidence type="ECO:0000313" key="1">
    <source>
        <dbReference type="EMBL" id="NML09981.1"/>
    </source>
</evidence>
<name>A0A7X9WU55_9SPHN</name>
<dbReference type="Proteomes" id="UP000519023">
    <property type="component" value="Unassembled WGS sequence"/>
</dbReference>
<evidence type="ECO:0000313" key="2">
    <source>
        <dbReference type="Proteomes" id="UP000519023"/>
    </source>
</evidence>
<keyword evidence="2" id="KW-1185">Reference proteome</keyword>
<dbReference type="InterPro" id="IPR036249">
    <property type="entry name" value="Thioredoxin-like_sf"/>
</dbReference>
<proteinExistence type="predicted"/>
<accession>A0A7X9WU55</accession>
<dbReference type="Gene3D" id="3.40.30.10">
    <property type="entry name" value="Glutaredoxin"/>
    <property type="match status" value="1"/>
</dbReference>